<proteinExistence type="predicted"/>
<gene>
    <name evidence="2" type="ORF">BJ875DRAFT_21090</name>
</gene>
<keyword evidence="3" id="KW-1185">Reference proteome</keyword>
<sequence length="214" mass="23080">MGDFEKSHDSPSRSSFSRARDVCGPWPVEGEPAPSESTRISPIALWSSGRFHGRAPGGPRHESSPRRRDTTVSCLDLPVGTGDSLARGVHQDAATLLSPPLSQILVSAWVGKAARLHILQAFCPLRGIEHACRQSEMILLPPRRGHRPFGGGRGGGNSSSPRDAGLSSSVLFSSNLRIRRRNRGVWCWTTPVASHLSQARVWGHKALLGVCMVG</sequence>
<feature type="compositionally biased region" description="Gly residues" evidence="1">
    <location>
        <begin position="148"/>
        <end position="157"/>
    </location>
</feature>
<feature type="compositionally biased region" description="Basic and acidic residues" evidence="1">
    <location>
        <begin position="59"/>
        <end position="70"/>
    </location>
</feature>
<evidence type="ECO:0000256" key="1">
    <source>
        <dbReference type="SAM" id="MobiDB-lite"/>
    </source>
</evidence>
<reference evidence="2" key="1">
    <citation type="journal article" date="2021" name="IMA Fungus">
        <title>Genomic characterization of three marine fungi, including Emericellopsis atlantica sp. nov. with signatures of a generalist lifestyle and marine biomass degradation.</title>
        <authorList>
            <person name="Hagestad O.C."/>
            <person name="Hou L."/>
            <person name="Andersen J.H."/>
            <person name="Hansen E.H."/>
            <person name="Altermark B."/>
            <person name="Li C."/>
            <person name="Kuhnert E."/>
            <person name="Cox R.J."/>
            <person name="Crous P.W."/>
            <person name="Spatafora J.W."/>
            <person name="Lail K."/>
            <person name="Amirebrahimi M."/>
            <person name="Lipzen A."/>
            <person name="Pangilinan J."/>
            <person name="Andreopoulos W."/>
            <person name="Hayes R.D."/>
            <person name="Ng V."/>
            <person name="Grigoriev I.V."/>
            <person name="Jackson S.A."/>
            <person name="Sutton T.D.S."/>
            <person name="Dobson A.D.W."/>
            <person name="Rama T."/>
        </authorList>
    </citation>
    <scope>NUCLEOTIDE SEQUENCE</scope>
    <source>
        <strain evidence="2">TRa018bII</strain>
    </source>
</reference>
<accession>A0A9P7YJK1</accession>
<evidence type="ECO:0000313" key="2">
    <source>
        <dbReference type="EMBL" id="KAG9234168.1"/>
    </source>
</evidence>
<dbReference type="EMBL" id="MU251472">
    <property type="protein sequence ID" value="KAG9234168.1"/>
    <property type="molecule type" value="Genomic_DNA"/>
</dbReference>
<feature type="compositionally biased region" description="Basic and acidic residues" evidence="1">
    <location>
        <begin position="1"/>
        <end position="11"/>
    </location>
</feature>
<feature type="region of interest" description="Disordered" evidence="1">
    <location>
        <begin position="1"/>
        <end position="71"/>
    </location>
</feature>
<comment type="caution">
    <text evidence="2">The sequence shown here is derived from an EMBL/GenBank/DDBJ whole genome shotgun (WGS) entry which is preliminary data.</text>
</comment>
<feature type="region of interest" description="Disordered" evidence="1">
    <location>
        <begin position="143"/>
        <end position="165"/>
    </location>
</feature>
<evidence type="ECO:0000313" key="3">
    <source>
        <dbReference type="Proteomes" id="UP000824998"/>
    </source>
</evidence>
<organism evidence="2 3">
    <name type="scientific">Amylocarpus encephaloides</name>
    <dbReference type="NCBI Taxonomy" id="45428"/>
    <lineage>
        <taxon>Eukaryota</taxon>
        <taxon>Fungi</taxon>
        <taxon>Dikarya</taxon>
        <taxon>Ascomycota</taxon>
        <taxon>Pezizomycotina</taxon>
        <taxon>Leotiomycetes</taxon>
        <taxon>Helotiales</taxon>
        <taxon>Helotiales incertae sedis</taxon>
        <taxon>Amylocarpus</taxon>
    </lineage>
</organism>
<name>A0A9P7YJK1_9HELO</name>
<dbReference type="Proteomes" id="UP000824998">
    <property type="component" value="Unassembled WGS sequence"/>
</dbReference>
<dbReference type="AlphaFoldDB" id="A0A9P7YJK1"/>
<protein>
    <submittedName>
        <fullName evidence="2">Uncharacterized protein</fullName>
    </submittedName>
</protein>